<name>A0AAE8MLH6_9HYPO</name>
<evidence type="ECO:0000256" key="1">
    <source>
        <dbReference type="SAM" id="MobiDB-lite"/>
    </source>
</evidence>
<gene>
    <name evidence="3" type="ORF">FTOL_12350</name>
</gene>
<dbReference type="Pfam" id="PF15288">
    <property type="entry name" value="zf-CCHC_6"/>
    <property type="match status" value="1"/>
</dbReference>
<dbReference type="InterPro" id="IPR041670">
    <property type="entry name" value="Znf-CCHC_6"/>
</dbReference>
<evidence type="ECO:0000313" key="3">
    <source>
        <dbReference type="EMBL" id="SPJ87881.1"/>
    </source>
</evidence>
<evidence type="ECO:0000313" key="4">
    <source>
        <dbReference type="Proteomes" id="UP001187734"/>
    </source>
</evidence>
<organism evidence="3 4">
    <name type="scientific">Fusarium torulosum</name>
    <dbReference type="NCBI Taxonomy" id="33205"/>
    <lineage>
        <taxon>Eukaryota</taxon>
        <taxon>Fungi</taxon>
        <taxon>Dikarya</taxon>
        <taxon>Ascomycota</taxon>
        <taxon>Pezizomycotina</taxon>
        <taxon>Sordariomycetes</taxon>
        <taxon>Hypocreomycetidae</taxon>
        <taxon>Hypocreales</taxon>
        <taxon>Nectriaceae</taxon>
        <taxon>Fusarium</taxon>
    </lineage>
</organism>
<keyword evidence="4" id="KW-1185">Reference proteome</keyword>
<accession>A0AAE8MLH6</accession>
<dbReference type="AlphaFoldDB" id="A0AAE8MLH6"/>
<protein>
    <recommendedName>
        <fullName evidence="2">Zinc knuckle domain-containing protein</fullName>
    </recommendedName>
</protein>
<comment type="caution">
    <text evidence="3">The sequence shown here is derived from an EMBL/GenBank/DDBJ whole genome shotgun (WGS) entry which is preliminary data.</text>
</comment>
<reference evidence="3" key="1">
    <citation type="submission" date="2018-03" db="EMBL/GenBank/DDBJ databases">
        <authorList>
            <person name="Guldener U."/>
        </authorList>
    </citation>
    <scope>NUCLEOTIDE SEQUENCE</scope>
</reference>
<feature type="compositionally biased region" description="Polar residues" evidence="1">
    <location>
        <begin position="185"/>
        <end position="199"/>
    </location>
</feature>
<evidence type="ECO:0000259" key="2">
    <source>
        <dbReference type="Pfam" id="PF15288"/>
    </source>
</evidence>
<sequence length="209" mass="23546">MKKVEEQWRLLEKTDPPVSSVCTRTFTRSYGLPCVHKIKSLQDQHQGLQIDDFHQQWHLIRSGAQPRPILEPSRVESGIQNRPMIAQSSTQREPSAFERFEPRVPKCSRCHAIGHSRRSKACPLWQQEALLESSKSHLAGPSPIPLALAGWSQEAEDALFNQRQEDLVNETSESLAGEANEIPVGQTQDAISFVPTSLNPVPRPTWPRS</sequence>
<proteinExistence type="predicted"/>
<dbReference type="Proteomes" id="UP001187734">
    <property type="component" value="Unassembled WGS sequence"/>
</dbReference>
<feature type="region of interest" description="Disordered" evidence="1">
    <location>
        <begin position="179"/>
        <end position="209"/>
    </location>
</feature>
<feature type="domain" description="Zinc knuckle" evidence="2">
    <location>
        <begin position="106"/>
        <end position="131"/>
    </location>
</feature>
<dbReference type="EMBL" id="ONZP01000582">
    <property type="protein sequence ID" value="SPJ87881.1"/>
    <property type="molecule type" value="Genomic_DNA"/>
</dbReference>